<dbReference type="Proteomes" id="UP000639643">
    <property type="component" value="Unassembled WGS sequence"/>
</dbReference>
<evidence type="ECO:0000313" key="3">
    <source>
        <dbReference type="Proteomes" id="UP000639643"/>
    </source>
</evidence>
<keyword evidence="3" id="KW-1185">Reference proteome</keyword>
<dbReference type="EMBL" id="WIGM01000024">
    <property type="protein sequence ID" value="KAF6844129.1"/>
    <property type="molecule type" value="Genomic_DNA"/>
</dbReference>
<gene>
    <name evidence="2" type="ORF">CMUS01_01445</name>
</gene>
<sequence length="193" mass="20816">MEIHGLGLTPSMVSDDHGEVTIRTNSILRPSSACLCVPDEELSYRRQFEDEEIQVLPLRRKGKPGSSQPTDAEDSSSGPQGPLRPKDPGAGPSDDPLRAISSVGLGGGGPETSGYARLSDLEACVHWMKLLMRLDREAPRDVSQPTRHPWILCRYHTSTDAAAAPPSTSPTSSTWTCLDLTPVREEATQQAAS</sequence>
<comment type="caution">
    <text evidence="2">The sequence shown here is derived from an EMBL/GenBank/DDBJ whole genome shotgun (WGS) entry which is preliminary data.</text>
</comment>
<evidence type="ECO:0000313" key="2">
    <source>
        <dbReference type="EMBL" id="KAF6844129.1"/>
    </source>
</evidence>
<evidence type="ECO:0000256" key="1">
    <source>
        <dbReference type="SAM" id="MobiDB-lite"/>
    </source>
</evidence>
<feature type="compositionally biased region" description="Polar residues" evidence="1">
    <location>
        <begin position="65"/>
        <end position="79"/>
    </location>
</feature>
<dbReference type="AlphaFoldDB" id="A0A8H6NX14"/>
<accession>A0A8H6NX14</accession>
<reference evidence="2" key="1">
    <citation type="journal article" date="2020" name="Phytopathology">
        <title>Genome Sequence Resources of Colletotrichum truncatum, C. plurivorum, C. musicola, and C. sojae: Four Species Pathogenic to Soybean (Glycine max).</title>
        <authorList>
            <person name="Rogerio F."/>
            <person name="Boufleur T.R."/>
            <person name="Ciampi-Guillardi M."/>
            <person name="Sukno S.A."/>
            <person name="Thon M.R."/>
            <person name="Massola Junior N.S."/>
            <person name="Baroncelli R."/>
        </authorList>
    </citation>
    <scope>NUCLEOTIDE SEQUENCE</scope>
    <source>
        <strain evidence="2">LFN0074</strain>
    </source>
</reference>
<feature type="region of interest" description="Disordered" evidence="1">
    <location>
        <begin position="54"/>
        <end position="108"/>
    </location>
</feature>
<name>A0A8H6NX14_9PEZI</name>
<organism evidence="2 3">
    <name type="scientific">Colletotrichum musicola</name>
    <dbReference type="NCBI Taxonomy" id="2175873"/>
    <lineage>
        <taxon>Eukaryota</taxon>
        <taxon>Fungi</taxon>
        <taxon>Dikarya</taxon>
        <taxon>Ascomycota</taxon>
        <taxon>Pezizomycotina</taxon>
        <taxon>Sordariomycetes</taxon>
        <taxon>Hypocreomycetidae</taxon>
        <taxon>Glomerellales</taxon>
        <taxon>Glomerellaceae</taxon>
        <taxon>Colletotrichum</taxon>
        <taxon>Colletotrichum orchidearum species complex</taxon>
    </lineage>
</organism>
<protein>
    <submittedName>
        <fullName evidence="2">Uncharacterized protein</fullName>
    </submittedName>
</protein>
<proteinExistence type="predicted"/>